<evidence type="ECO:0000313" key="8">
    <source>
        <dbReference type="Proteomes" id="UP000254337"/>
    </source>
</evidence>
<keyword evidence="8" id="KW-1185">Reference proteome</keyword>
<evidence type="ECO:0000256" key="3">
    <source>
        <dbReference type="ARBA" id="ARBA00022630"/>
    </source>
</evidence>
<dbReference type="GO" id="GO:0008767">
    <property type="term" value="F:UDP-galactopyranose mutase activity"/>
    <property type="evidence" value="ECO:0007669"/>
    <property type="project" value="InterPro"/>
</dbReference>
<dbReference type="KEGG" id="meg:DKB62_11255"/>
<dbReference type="RefSeq" id="WP_107196805.1">
    <property type="nucleotide sequence ID" value="NZ_CP029462.1"/>
</dbReference>
<protein>
    <submittedName>
        <fullName evidence="7">UDP-galactopyranose mutase</fullName>
    </submittedName>
</protein>
<dbReference type="InterPro" id="IPR004379">
    <property type="entry name" value="UDP-GALP_mutase"/>
</dbReference>
<dbReference type="GO" id="GO:0050660">
    <property type="term" value="F:flavin adenine dinucleotide binding"/>
    <property type="evidence" value="ECO:0007669"/>
    <property type="project" value="TreeGrafter"/>
</dbReference>
<keyword evidence="4" id="KW-0274">FAD</keyword>
<dbReference type="EMBL" id="CP029462">
    <property type="protein sequence ID" value="AXL22088.1"/>
    <property type="molecule type" value="Genomic_DNA"/>
</dbReference>
<dbReference type="Gene3D" id="3.40.50.720">
    <property type="entry name" value="NAD(P)-binding Rossmann-like Domain"/>
    <property type="match status" value="3"/>
</dbReference>
<keyword evidence="5" id="KW-0413">Isomerase</keyword>
<evidence type="ECO:0000256" key="1">
    <source>
        <dbReference type="ARBA" id="ARBA00001974"/>
    </source>
</evidence>
<evidence type="ECO:0000259" key="6">
    <source>
        <dbReference type="Pfam" id="PF03275"/>
    </source>
</evidence>
<dbReference type="GO" id="GO:0005829">
    <property type="term" value="C:cytosol"/>
    <property type="evidence" value="ECO:0007669"/>
    <property type="project" value="TreeGrafter"/>
</dbReference>
<evidence type="ECO:0000313" key="7">
    <source>
        <dbReference type="EMBL" id="AXL22088.1"/>
    </source>
</evidence>
<keyword evidence="3" id="KW-0285">Flavoprotein</keyword>
<gene>
    <name evidence="7" type="primary">glf</name>
    <name evidence="7" type="ORF">DKB62_11255</name>
</gene>
<reference evidence="7 8" key="1">
    <citation type="submission" date="2018-05" db="EMBL/GenBank/DDBJ databases">
        <title>Complete genome sequence of Megasphaera sp. AJH120T, isolated from the ceca of a chicken.</title>
        <authorList>
            <person name="Maki J."/>
            <person name="Looft T."/>
        </authorList>
    </citation>
    <scope>NUCLEOTIDE SEQUENCE [LARGE SCALE GENOMIC DNA]</scope>
    <source>
        <strain evidence="7 8">AJH120</strain>
    </source>
</reference>
<dbReference type="AlphaFoldDB" id="A0A346B1U5"/>
<evidence type="ECO:0000256" key="2">
    <source>
        <dbReference type="ARBA" id="ARBA00009321"/>
    </source>
</evidence>
<dbReference type="PANTHER" id="PTHR21197:SF0">
    <property type="entry name" value="UDP-GALACTOPYRANOSE MUTASE"/>
    <property type="match status" value="1"/>
</dbReference>
<sequence length="364" mass="42050">MYDYLIIGSGLFGSVFAHEMKKAGKSCLVLEKRDHIGGNVYCEEKDGIRIHKYGAHIFHTSNKKVWDYVNQFVEFNNYVNSPVANYKGELYNLPFNMNTFSKMWGVATPTEAAAKIAEQRTAIQGEPKNLEEQAISLIGTDIYTKLIKGYTEKQWGRSCTELPAFIIKRLPIRYTFDNNYFNDRYQGIPIGGYNVLIHALLDGIEVRTGVDYNEHRDEYRKLAKTIIYTGPIDAYFDYKLGQLEYRGLRFETERLEEENHQGVAVMNYTDRETPYTRSIEHKHFEFGTQPVTYVTKEYPADWHPGEEAYYPVNDSRNSELYNQYAALAAKEENVIFGGRLAEYKYYDMDDVIASALQAVATQKE</sequence>
<feature type="domain" description="UDP-galactopyranose mutase C-terminal" evidence="6">
    <location>
        <begin position="145"/>
        <end position="345"/>
    </location>
</feature>
<dbReference type="PANTHER" id="PTHR21197">
    <property type="entry name" value="UDP-GALACTOPYRANOSE MUTASE"/>
    <property type="match status" value="1"/>
</dbReference>
<comment type="similarity">
    <text evidence="2">Belongs to the UDP-galactopyranose/dTDP-fucopyranose mutase family.</text>
</comment>
<name>A0A346B1U5_9FIRM</name>
<dbReference type="OrthoDB" id="9769600at2"/>
<dbReference type="Pfam" id="PF03275">
    <property type="entry name" value="GLF"/>
    <property type="match status" value="1"/>
</dbReference>
<dbReference type="NCBIfam" id="TIGR00031">
    <property type="entry name" value="UDP-GALP_mutase"/>
    <property type="match status" value="1"/>
</dbReference>
<dbReference type="SUPFAM" id="SSF51971">
    <property type="entry name" value="Nucleotide-binding domain"/>
    <property type="match status" value="1"/>
</dbReference>
<dbReference type="Proteomes" id="UP000254337">
    <property type="component" value="Chromosome"/>
</dbReference>
<evidence type="ECO:0000256" key="5">
    <source>
        <dbReference type="ARBA" id="ARBA00023235"/>
    </source>
</evidence>
<dbReference type="Pfam" id="PF13450">
    <property type="entry name" value="NAD_binding_8"/>
    <property type="match status" value="1"/>
</dbReference>
<comment type="cofactor">
    <cofactor evidence="1">
        <name>FAD</name>
        <dbReference type="ChEBI" id="CHEBI:57692"/>
    </cofactor>
</comment>
<organism evidence="7 8">
    <name type="scientific">Megasphaera stantonii</name>
    <dbReference type="NCBI Taxonomy" id="2144175"/>
    <lineage>
        <taxon>Bacteria</taxon>
        <taxon>Bacillati</taxon>
        <taxon>Bacillota</taxon>
        <taxon>Negativicutes</taxon>
        <taxon>Veillonellales</taxon>
        <taxon>Veillonellaceae</taxon>
        <taxon>Megasphaera</taxon>
    </lineage>
</organism>
<accession>A0A346B1U5</accession>
<evidence type="ECO:0000256" key="4">
    <source>
        <dbReference type="ARBA" id="ARBA00022827"/>
    </source>
</evidence>
<dbReference type="SUPFAM" id="SSF54373">
    <property type="entry name" value="FAD-linked reductases, C-terminal domain"/>
    <property type="match status" value="1"/>
</dbReference>
<proteinExistence type="inferred from homology"/>
<dbReference type="InterPro" id="IPR015899">
    <property type="entry name" value="UDP-GalPyranose_mutase_C"/>
</dbReference>